<feature type="transmembrane region" description="Helical" evidence="3">
    <location>
        <begin position="149"/>
        <end position="168"/>
    </location>
</feature>
<organism evidence="4 5">
    <name type="scientific">Colwellia echini</name>
    <dbReference type="NCBI Taxonomy" id="1982103"/>
    <lineage>
        <taxon>Bacteria</taxon>
        <taxon>Pseudomonadati</taxon>
        <taxon>Pseudomonadota</taxon>
        <taxon>Gammaproteobacteria</taxon>
        <taxon>Alteromonadales</taxon>
        <taxon>Colwelliaceae</taxon>
        <taxon>Colwellia</taxon>
    </lineage>
</organism>
<evidence type="ECO:0000256" key="1">
    <source>
        <dbReference type="ARBA" id="ARBA00022679"/>
    </source>
</evidence>
<accession>A0ABY3N1U2</accession>
<dbReference type="Pfam" id="PF01066">
    <property type="entry name" value="CDP-OH_P_transf"/>
    <property type="match status" value="1"/>
</dbReference>
<protein>
    <submittedName>
        <fullName evidence="4">CDP-alcohol phosphatidyltransferase family protein</fullName>
    </submittedName>
</protein>
<evidence type="ECO:0000256" key="3">
    <source>
        <dbReference type="SAM" id="Phobius"/>
    </source>
</evidence>
<keyword evidence="3" id="KW-0472">Membrane</keyword>
<dbReference type="PROSITE" id="PS00379">
    <property type="entry name" value="CDP_ALCOHOL_P_TRANSF"/>
    <property type="match status" value="1"/>
</dbReference>
<evidence type="ECO:0000313" key="5">
    <source>
        <dbReference type="Proteomes" id="UP000815846"/>
    </source>
</evidence>
<keyword evidence="5" id="KW-1185">Reference proteome</keyword>
<feature type="transmembrane region" description="Helical" evidence="3">
    <location>
        <begin position="110"/>
        <end position="137"/>
    </location>
</feature>
<comment type="similarity">
    <text evidence="2">Belongs to the CDP-alcohol phosphatidyltransferase class-I family.</text>
</comment>
<dbReference type="Proteomes" id="UP000815846">
    <property type="component" value="Unassembled WGS sequence"/>
</dbReference>
<evidence type="ECO:0000313" key="4">
    <source>
        <dbReference type="EMBL" id="TYK67316.1"/>
    </source>
</evidence>
<dbReference type="InterPro" id="IPR048254">
    <property type="entry name" value="CDP_ALCOHOL_P_TRANSF_CS"/>
</dbReference>
<name>A0ABY3N1U2_9GAMM</name>
<proteinExistence type="inferred from homology"/>
<sequence length="237" mass="25991">MLDKFITPVIKPLLTPVVALLHKRGVTADQITFYGFLVGLLAVPFLAFQFWYWALATIVANRILDGLDGALARYAKQSSSAGGFLDITLDFLFYAAIPLGFILANPEQNAIAGAVLLATFIGTGSSFLAFAIAAEKFKIDKPQFKYKSFYYLNGLTEGTETIALFIAFCLWPEHFALLAYLFASACAITIFTRIHGGYHTLKQQEVNMADTVNETKLDVGEVSAKNRSVNSDAVNHD</sequence>
<dbReference type="EMBL" id="PJAI02000001">
    <property type="protein sequence ID" value="TYK67316.1"/>
    <property type="molecule type" value="Genomic_DNA"/>
</dbReference>
<comment type="caution">
    <text evidence="4">The sequence shown here is derived from an EMBL/GenBank/DDBJ whole genome shotgun (WGS) entry which is preliminary data.</text>
</comment>
<keyword evidence="3" id="KW-1133">Transmembrane helix</keyword>
<dbReference type="InterPro" id="IPR043130">
    <property type="entry name" value="CDP-OH_PTrfase_TM_dom"/>
</dbReference>
<feature type="transmembrane region" description="Helical" evidence="3">
    <location>
        <begin position="174"/>
        <end position="194"/>
    </location>
</feature>
<evidence type="ECO:0000256" key="2">
    <source>
        <dbReference type="RuleBase" id="RU003750"/>
    </source>
</evidence>
<dbReference type="RefSeq" id="WP_101343427.1">
    <property type="nucleotide sequence ID" value="NZ_PJAI02000001.1"/>
</dbReference>
<feature type="transmembrane region" description="Helical" evidence="3">
    <location>
        <begin position="31"/>
        <end position="54"/>
    </location>
</feature>
<keyword evidence="3" id="KW-0812">Transmembrane</keyword>
<reference evidence="4 5" key="1">
    <citation type="submission" date="2019-08" db="EMBL/GenBank/DDBJ databases">
        <title>Microbe sample from Colwellia echini.</title>
        <authorList>
            <person name="Christiansen L."/>
            <person name="Pathiraja D."/>
            <person name="Schultz-Johansen M."/>
            <person name="Choi I.-G."/>
            <person name="Stougaard P."/>
        </authorList>
    </citation>
    <scope>NUCLEOTIDE SEQUENCE [LARGE SCALE GENOMIC DNA]</scope>
    <source>
        <strain evidence="4 5">A3</strain>
    </source>
</reference>
<gene>
    <name evidence="4" type="ORF">CWS31_001990</name>
</gene>
<feature type="transmembrane region" description="Helical" evidence="3">
    <location>
        <begin position="83"/>
        <end position="104"/>
    </location>
</feature>
<keyword evidence="1 2" id="KW-0808">Transferase</keyword>
<dbReference type="Gene3D" id="1.20.120.1760">
    <property type="match status" value="1"/>
</dbReference>
<dbReference type="InterPro" id="IPR000462">
    <property type="entry name" value="CDP-OH_P_trans"/>
</dbReference>